<accession>A0ABD5V6W1</accession>
<protein>
    <submittedName>
        <fullName evidence="1">Uncharacterized protein</fullName>
    </submittedName>
</protein>
<reference evidence="1 2" key="1">
    <citation type="journal article" date="2019" name="Int. J. Syst. Evol. Microbiol.">
        <title>The Global Catalogue of Microorganisms (GCM) 10K type strain sequencing project: providing services to taxonomists for standard genome sequencing and annotation.</title>
        <authorList>
            <consortium name="The Broad Institute Genomics Platform"/>
            <consortium name="The Broad Institute Genome Sequencing Center for Infectious Disease"/>
            <person name="Wu L."/>
            <person name="Ma J."/>
        </authorList>
    </citation>
    <scope>NUCLEOTIDE SEQUENCE [LARGE SCALE GENOMIC DNA]</scope>
    <source>
        <strain evidence="1 2">CGMCC 1.3240</strain>
    </source>
</reference>
<proteinExistence type="predicted"/>
<organism evidence="1 2">
    <name type="scientific">Halalkalicoccus tibetensis</name>
    <dbReference type="NCBI Taxonomy" id="175632"/>
    <lineage>
        <taxon>Archaea</taxon>
        <taxon>Methanobacteriati</taxon>
        <taxon>Methanobacteriota</taxon>
        <taxon>Stenosarchaea group</taxon>
        <taxon>Halobacteria</taxon>
        <taxon>Halobacteriales</taxon>
        <taxon>Halococcaceae</taxon>
        <taxon>Halalkalicoccus</taxon>
    </lineage>
</organism>
<evidence type="ECO:0000313" key="1">
    <source>
        <dbReference type="EMBL" id="MFC6905844.1"/>
    </source>
</evidence>
<name>A0ABD5V6W1_9EURY</name>
<dbReference type="RefSeq" id="WP_340604374.1">
    <property type="nucleotide sequence ID" value="NZ_JBBMXV010000003.1"/>
</dbReference>
<dbReference type="Proteomes" id="UP001596312">
    <property type="component" value="Unassembled WGS sequence"/>
</dbReference>
<comment type="caution">
    <text evidence="1">The sequence shown here is derived from an EMBL/GenBank/DDBJ whole genome shotgun (WGS) entry which is preliminary data.</text>
</comment>
<dbReference type="EMBL" id="JBHSXQ010000003">
    <property type="protein sequence ID" value="MFC6905844.1"/>
    <property type="molecule type" value="Genomic_DNA"/>
</dbReference>
<gene>
    <name evidence="1" type="ORF">ACFQGH_11645</name>
</gene>
<sequence length="138" mass="15429">MHTSHNPQQKHLLVNRELCEYIQLEKLGVCSEVRKVCRSDISGVVAYLVYDSGALGTCSEDFQPCNEYSGLGRWADEPFEIISSKDDAALYHEIISESNEYSYQDISEEVRNGMIDFMGLESSSTTSITTDTSVGKKT</sequence>
<keyword evidence="2" id="KW-1185">Reference proteome</keyword>
<evidence type="ECO:0000313" key="2">
    <source>
        <dbReference type="Proteomes" id="UP001596312"/>
    </source>
</evidence>
<dbReference type="AlphaFoldDB" id="A0ABD5V6W1"/>